<evidence type="ECO:0000313" key="2">
    <source>
        <dbReference type="EMBL" id="KNZ62906.1"/>
    </source>
</evidence>
<dbReference type="EMBL" id="LAVV01002325">
    <property type="protein sequence ID" value="KNZ62906.1"/>
    <property type="molecule type" value="Genomic_DNA"/>
</dbReference>
<evidence type="ECO:0000256" key="1">
    <source>
        <dbReference type="SAM" id="Phobius"/>
    </source>
</evidence>
<sequence>MILFLSFIHHPLHSVLSRKSVQYIHTVLFINLLLYILFFSFSNNNTVLPTTITWLVEAVLQVSVADTQANLLGSVVFLTTNTAKTPTGNLELVIGLHAITYPESFPNGSSKVAFAISFMTDYAAT</sequence>
<organism evidence="2 3">
    <name type="scientific">Puccinia sorghi</name>
    <dbReference type="NCBI Taxonomy" id="27349"/>
    <lineage>
        <taxon>Eukaryota</taxon>
        <taxon>Fungi</taxon>
        <taxon>Dikarya</taxon>
        <taxon>Basidiomycota</taxon>
        <taxon>Pucciniomycotina</taxon>
        <taxon>Pucciniomycetes</taxon>
        <taxon>Pucciniales</taxon>
        <taxon>Pucciniaceae</taxon>
        <taxon>Puccinia</taxon>
    </lineage>
</organism>
<feature type="non-terminal residue" evidence="2">
    <location>
        <position position="125"/>
    </location>
</feature>
<accession>A0A0L6VQC9</accession>
<keyword evidence="3" id="KW-1185">Reference proteome</keyword>
<keyword evidence="1" id="KW-0812">Transmembrane</keyword>
<dbReference type="Proteomes" id="UP000037035">
    <property type="component" value="Unassembled WGS sequence"/>
</dbReference>
<dbReference type="VEuPathDB" id="FungiDB:VP01_12093g1"/>
<feature type="transmembrane region" description="Helical" evidence="1">
    <location>
        <begin position="21"/>
        <end position="41"/>
    </location>
</feature>
<reference evidence="2 3" key="1">
    <citation type="submission" date="2015-08" db="EMBL/GenBank/DDBJ databases">
        <title>Next Generation Sequencing and Analysis of the Genome of Puccinia sorghi L Schw, the Causal Agent of Maize Common Rust.</title>
        <authorList>
            <person name="Rochi L."/>
            <person name="Burguener G."/>
            <person name="Darino M."/>
            <person name="Turjanski A."/>
            <person name="Kreff E."/>
            <person name="Dieguez M.J."/>
            <person name="Sacco F."/>
        </authorList>
    </citation>
    <scope>NUCLEOTIDE SEQUENCE [LARGE SCALE GENOMIC DNA]</scope>
    <source>
        <strain evidence="2 3">RO10H11247</strain>
    </source>
</reference>
<keyword evidence="1" id="KW-0472">Membrane</keyword>
<protein>
    <submittedName>
        <fullName evidence="2">Uncharacterized protein</fullName>
    </submittedName>
</protein>
<name>A0A0L6VQC9_9BASI</name>
<dbReference type="AlphaFoldDB" id="A0A0L6VQC9"/>
<gene>
    <name evidence="2" type="ORF">VP01_12093g1</name>
</gene>
<comment type="caution">
    <text evidence="2">The sequence shown here is derived from an EMBL/GenBank/DDBJ whole genome shotgun (WGS) entry which is preliminary data.</text>
</comment>
<evidence type="ECO:0000313" key="3">
    <source>
        <dbReference type="Proteomes" id="UP000037035"/>
    </source>
</evidence>
<proteinExistence type="predicted"/>
<keyword evidence="1" id="KW-1133">Transmembrane helix</keyword>